<organism evidence="1">
    <name type="scientific">viral metagenome</name>
    <dbReference type="NCBI Taxonomy" id="1070528"/>
    <lineage>
        <taxon>unclassified sequences</taxon>
        <taxon>metagenomes</taxon>
        <taxon>organismal metagenomes</taxon>
    </lineage>
</organism>
<evidence type="ECO:0000313" key="1">
    <source>
        <dbReference type="EMBL" id="QJA50799.1"/>
    </source>
</evidence>
<reference evidence="1" key="1">
    <citation type="submission" date="2020-03" db="EMBL/GenBank/DDBJ databases">
        <title>The deep terrestrial virosphere.</title>
        <authorList>
            <person name="Holmfeldt K."/>
            <person name="Nilsson E."/>
            <person name="Simone D."/>
            <person name="Lopez-Fernandez M."/>
            <person name="Wu X."/>
            <person name="de Brujin I."/>
            <person name="Lundin D."/>
            <person name="Andersson A."/>
            <person name="Bertilsson S."/>
            <person name="Dopson M."/>
        </authorList>
    </citation>
    <scope>NUCLEOTIDE SEQUENCE</scope>
    <source>
        <strain evidence="1">TM448A01898</strain>
        <strain evidence="2">TM448B01885</strain>
    </source>
</reference>
<name>A0A6H1ZTJ6_9ZZZZ</name>
<dbReference type="AlphaFoldDB" id="A0A6H1ZTJ6"/>
<proteinExistence type="predicted"/>
<dbReference type="EMBL" id="MT144218">
    <property type="protein sequence ID" value="QJA50799.1"/>
    <property type="molecule type" value="Genomic_DNA"/>
</dbReference>
<sequence>MKAKDLVFGQRIKYGSQGKYSTNYFWRVMGVDMQDRRFCYIKSEKNGKMKRILVSKLLKLGWV</sequence>
<dbReference type="EMBL" id="MT144838">
    <property type="protein sequence ID" value="QJI00243.1"/>
    <property type="molecule type" value="Genomic_DNA"/>
</dbReference>
<evidence type="ECO:0000313" key="2">
    <source>
        <dbReference type="EMBL" id="QJI00243.1"/>
    </source>
</evidence>
<gene>
    <name evidence="1" type="ORF">TM448A01898_0013</name>
    <name evidence="2" type="ORF">TM448B01885_0013</name>
</gene>
<accession>A0A6H1ZTJ6</accession>
<protein>
    <submittedName>
        <fullName evidence="1">Uncharacterized protein</fullName>
    </submittedName>
</protein>